<protein>
    <submittedName>
        <fullName evidence="5">Uncharacterized protein</fullName>
    </submittedName>
</protein>
<feature type="compositionally biased region" description="Polar residues" evidence="4">
    <location>
        <begin position="82"/>
        <end position="91"/>
    </location>
</feature>
<name>A0A232M5T5_9EURO</name>
<evidence type="ECO:0000256" key="1">
    <source>
        <dbReference type="ARBA" id="ARBA00022574"/>
    </source>
</evidence>
<evidence type="ECO:0000256" key="4">
    <source>
        <dbReference type="SAM" id="MobiDB-lite"/>
    </source>
</evidence>
<feature type="compositionally biased region" description="Polar residues" evidence="4">
    <location>
        <begin position="103"/>
        <end position="112"/>
    </location>
</feature>
<reference evidence="5 6" key="1">
    <citation type="journal article" date="2015" name="Environ. Microbiol.">
        <title>Metagenome sequence of Elaphomyces granulatus from sporocarp tissue reveals Ascomycota ectomycorrhizal fingerprints of genome expansion and a Proteobacteria-rich microbiome.</title>
        <authorList>
            <person name="Quandt C.A."/>
            <person name="Kohler A."/>
            <person name="Hesse C.N."/>
            <person name="Sharpton T.J."/>
            <person name="Martin F."/>
            <person name="Spatafora J.W."/>
        </authorList>
    </citation>
    <scope>NUCLEOTIDE SEQUENCE [LARGE SCALE GENOMIC DNA]</scope>
    <source>
        <strain evidence="5 6">OSC145934</strain>
    </source>
</reference>
<dbReference type="Gene3D" id="2.130.10.10">
    <property type="entry name" value="YVTN repeat-like/Quinoprotein amine dehydrogenase"/>
    <property type="match status" value="1"/>
</dbReference>
<evidence type="ECO:0000313" key="5">
    <source>
        <dbReference type="EMBL" id="OXV11753.1"/>
    </source>
</evidence>
<dbReference type="OrthoDB" id="20669at2759"/>
<dbReference type="PANTHER" id="PTHR43991">
    <property type="entry name" value="WD REPEAT PROTEIN (AFU_ORTHOLOGUE AFUA_8G05640)-RELATED"/>
    <property type="match status" value="1"/>
</dbReference>
<feature type="region of interest" description="Disordered" evidence="4">
    <location>
        <begin position="53"/>
        <end position="91"/>
    </location>
</feature>
<feature type="compositionally biased region" description="Acidic residues" evidence="4">
    <location>
        <begin position="156"/>
        <end position="167"/>
    </location>
</feature>
<dbReference type="AlphaFoldDB" id="A0A232M5T5"/>
<feature type="region of interest" description="Disordered" evidence="4">
    <location>
        <begin position="103"/>
        <end position="186"/>
    </location>
</feature>
<gene>
    <name evidence="5" type="ORF">Egran_00486</name>
</gene>
<keyword evidence="2" id="KW-0677">Repeat</keyword>
<dbReference type="PROSITE" id="PS50082">
    <property type="entry name" value="WD_REPEATS_2"/>
    <property type="match status" value="1"/>
</dbReference>
<organism evidence="5 6">
    <name type="scientific">Elaphomyces granulatus</name>
    <dbReference type="NCBI Taxonomy" id="519963"/>
    <lineage>
        <taxon>Eukaryota</taxon>
        <taxon>Fungi</taxon>
        <taxon>Dikarya</taxon>
        <taxon>Ascomycota</taxon>
        <taxon>Pezizomycotina</taxon>
        <taxon>Eurotiomycetes</taxon>
        <taxon>Eurotiomycetidae</taxon>
        <taxon>Eurotiales</taxon>
        <taxon>Elaphomycetaceae</taxon>
        <taxon>Elaphomyces</taxon>
    </lineage>
</organism>
<dbReference type="InterPro" id="IPR019775">
    <property type="entry name" value="WD40_repeat_CS"/>
</dbReference>
<evidence type="ECO:0000256" key="2">
    <source>
        <dbReference type="ARBA" id="ARBA00022737"/>
    </source>
</evidence>
<keyword evidence="1 3" id="KW-0853">WD repeat</keyword>
<comment type="caution">
    <text evidence="5">The sequence shown here is derived from an EMBL/GenBank/DDBJ whole genome shotgun (WGS) entry which is preliminary data.</text>
</comment>
<dbReference type="PROSITE" id="PS50294">
    <property type="entry name" value="WD_REPEATS_REGION"/>
    <property type="match status" value="1"/>
</dbReference>
<dbReference type="EMBL" id="NPHW01002313">
    <property type="protein sequence ID" value="OXV11753.1"/>
    <property type="molecule type" value="Genomic_DNA"/>
</dbReference>
<evidence type="ECO:0000313" key="6">
    <source>
        <dbReference type="Proteomes" id="UP000243515"/>
    </source>
</evidence>
<dbReference type="SUPFAM" id="SSF50978">
    <property type="entry name" value="WD40 repeat-like"/>
    <property type="match status" value="1"/>
</dbReference>
<dbReference type="InterPro" id="IPR001680">
    <property type="entry name" value="WD40_rpt"/>
</dbReference>
<evidence type="ECO:0000256" key="3">
    <source>
        <dbReference type="PROSITE-ProRule" id="PRU00221"/>
    </source>
</evidence>
<dbReference type="InterPro" id="IPR036322">
    <property type="entry name" value="WD40_repeat_dom_sf"/>
</dbReference>
<proteinExistence type="predicted"/>
<dbReference type="PANTHER" id="PTHR43991:SF12">
    <property type="entry name" value="WD REPEAT PROTEIN (AFU_ORTHOLOGUE AFUA_8G05640)"/>
    <property type="match status" value="1"/>
</dbReference>
<accession>A0A232M5T5</accession>
<sequence length="727" mass="81809">MSSVIASSQAPSMSFSGNPALLAEISSQENSLNEDHQEPLDLLSQVIHKLHSIGNVPKDDTSRSPLKHVAGPDPDMEMGEVPSNQEIPSFSNPELDPGFSWEYNTHQPGSSTREGEANISETQKPVSYTSIVSSSPSLADNNSDPGDTRKFYFTGDGEDLDQEEEMSPNEQLADLSFDDPHGNSNISLLSPATGIVESAVQSTETDYLSDNDDPYDGSLVGDTHFSDTQMHGSTFEQNFTVEQFIQHWIAQTTRTPFKKSLDASAIRPSSEASEVDVWKRPLQVVRPKNHHHEFYDIQQIPWREKLRVGRSDARTLRDSWYTSYHNLTYELPGLEKILPQEELYFREKSMYSQCKATVEHFQLRNLMSVTSHNTVRFSHDSKVSSWAPVYNDLTHLIDLSRPSAESGFQGPVKISTMRSKFGVSIAGGFCGEYAVHVEGTEGSGTQGFVTKDHNGITNHIEIIQHRTNQSPLAVFASNDKHLRILDCETNTFICQHALTRAINCTDTSNDGRLRVAIGDFPVAWVIEAETGRLVQPLRGHRDFGFACAWSPDMLQIATSNQDKTVNIWDVRMWRLLQSIDSDVAGYRSLRFSPVGGGPRTLLMCEPADRIAIVNAQTYRTRQVHDFFGEIAGADYTPDGSSIWVANADVTFGGFMEFERRHWGQQFGLKSKMKRSSPEGRQYQPELPNEWLREGNLDEDKRCVLSIQERRMRFMRNMDEDEHDSLLL</sequence>
<dbReference type="Proteomes" id="UP000243515">
    <property type="component" value="Unassembled WGS sequence"/>
</dbReference>
<feature type="repeat" description="WD" evidence="3">
    <location>
        <begin position="537"/>
        <end position="578"/>
    </location>
</feature>
<dbReference type="InterPro" id="IPR015943">
    <property type="entry name" value="WD40/YVTN_repeat-like_dom_sf"/>
</dbReference>
<feature type="compositionally biased region" description="Low complexity" evidence="4">
    <location>
        <begin position="125"/>
        <end position="137"/>
    </location>
</feature>
<dbReference type="SMART" id="SM00320">
    <property type="entry name" value="WD40"/>
    <property type="match status" value="1"/>
</dbReference>
<dbReference type="PROSITE" id="PS00678">
    <property type="entry name" value="WD_REPEATS_1"/>
    <property type="match status" value="1"/>
</dbReference>
<keyword evidence="6" id="KW-1185">Reference proteome</keyword>